<accession>A0AAE0G7H2</accession>
<feature type="transmembrane region" description="Helical" evidence="1">
    <location>
        <begin position="21"/>
        <end position="47"/>
    </location>
</feature>
<protein>
    <recommendedName>
        <fullName evidence="4">EamA domain-containing protein</fullName>
    </recommendedName>
</protein>
<reference evidence="2 3" key="1">
    <citation type="journal article" date="2015" name="Genome Biol. Evol.">
        <title>Comparative Genomics of a Bacterivorous Green Alga Reveals Evolutionary Causalities and Consequences of Phago-Mixotrophic Mode of Nutrition.</title>
        <authorList>
            <person name="Burns J.A."/>
            <person name="Paasch A."/>
            <person name="Narechania A."/>
            <person name="Kim E."/>
        </authorList>
    </citation>
    <scope>NUCLEOTIDE SEQUENCE [LARGE SCALE GENOMIC DNA]</scope>
    <source>
        <strain evidence="2 3">PLY_AMNH</strain>
    </source>
</reference>
<comment type="caution">
    <text evidence="2">The sequence shown here is derived from an EMBL/GenBank/DDBJ whole genome shotgun (WGS) entry which is preliminary data.</text>
</comment>
<keyword evidence="3" id="KW-1185">Reference proteome</keyword>
<dbReference type="Proteomes" id="UP001190700">
    <property type="component" value="Unassembled WGS sequence"/>
</dbReference>
<feature type="transmembrane region" description="Helical" evidence="1">
    <location>
        <begin position="88"/>
        <end position="108"/>
    </location>
</feature>
<feature type="non-terminal residue" evidence="2">
    <location>
        <position position="1"/>
    </location>
</feature>
<evidence type="ECO:0008006" key="4">
    <source>
        <dbReference type="Google" id="ProtNLM"/>
    </source>
</evidence>
<dbReference type="SUPFAM" id="SSF103481">
    <property type="entry name" value="Multidrug resistance efflux transporter EmrE"/>
    <property type="match status" value="1"/>
</dbReference>
<feature type="transmembrane region" description="Helical" evidence="1">
    <location>
        <begin position="115"/>
        <end position="135"/>
    </location>
</feature>
<sequence length="165" mass="17795">AAACAAIYKVLLKFWVDEASALSITLLLSTIATLNLVLLSGAMLLLLRFRVESLIWESIPWTFLCCSALLSLVFNFLINFGIAYTSPLFISLGTVLGIPLNAAFDFLLRSSPVGALKAAGCALIILGFGLLASPWNQHTPRAAALEDCRSDEDAARTHLEQTIQP</sequence>
<dbReference type="PANTHER" id="PTHR19346:SF4">
    <property type="entry name" value="SUGAR PHOSPHATE TRANSPORTER DOMAIN-CONTAINING PROTEIN"/>
    <property type="match status" value="1"/>
</dbReference>
<dbReference type="AlphaFoldDB" id="A0AAE0G7H2"/>
<dbReference type="InterPro" id="IPR026505">
    <property type="entry name" value="Solute_c_fam_35_mem_F3/F4"/>
</dbReference>
<keyword evidence="1" id="KW-0472">Membrane</keyword>
<name>A0AAE0G7H2_9CHLO</name>
<feature type="transmembrane region" description="Helical" evidence="1">
    <location>
        <begin position="59"/>
        <end position="82"/>
    </location>
</feature>
<gene>
    <name evidence="2" type="ORF">CYMTET_18827</name>
</gene>
<evidence type="ECO:0000313" key="3">
    <source>
        <dbReference type="Proteomes" id="UP001190700"/>
    </source>
</evidence>
<evidence type="ECO:0000313" key="2">
    <source>
        <dbReference type="EMBL" id="KAK3272904.1"/>
    </source>
</evidence>
<evidence type="ECO:0000256" key="1">
    <source>
        <dbReference type="SAM" id="Phobius"/>
    </source>
</evidence>
<keyword evidence="1" id="KW-1133">Transmembrane helix</keyword>
<keyword evidence="1" id="KW-0812">Transmembrane</keyword>
<proteinExistence type="predicted"/>
<organism evidence="2 3">
    <name type="scientific">Cymbomonas tetramitiformis</name>
    <dbReference type="NCBI Taxonomy" id="36881"/>
    <lineage>
        <taxon>Eukaryota</taxon>
        <taxon>Viridiplantae</taxon>
        <taxon>Chlorophyta</taxon>
        <taxon>Pyramimonadophyceae</taxon>
        <taxon>Pyramimonadales</taxon>
        <taxon>Pyramimonadaceae</taxon>
        <taxon>Cymbomonas</taxon>
    </lineage>
</organism>
<dbReference type="EMBL" id="LGRX02008728">
    <property type="protein sequence ID" value="KAK3272904.1"/>
    <property type="molecule type" value="Genomic_DNA"/>
</dbReference>
<dbReference type="PANTHER" id="PTHR19346">
    <property type="entry name" value="SUGAR PHOSPHATE TRANSPORTER DOMAIN-CONTAINING PROTEIN"/>
    <property type="match status" value="1"/>
</dbReference>
<dbReference type="InterPro" id="IPR037185">
    <property type="entry name" value="EmrE-like"/>
</dbReference>